<feature type="transmembrane region" description="Helical" evidence="7">
    <location>
        <begin position="513"/>
        <end position="538"/>
    </location>
</feature>
<evidence type="ECO:0000256" key="5">
    <source>
        <dbReference type="ARBA" id="ARBA00023136"/>
    </source>
</evidence>
<keyword evidence="10" id="KW-1185">Reference proteome</keyword>
<evidence type="ECO:0000256" key="7">
    <source>
        <dbReference type="SAM" id="Phobius"/>
    </source>
</evidence>
<dbReference type="Proteomes" id="UP000030752">
    <property type="component" value="Unassembled WGS sequence"/>
</dbReference>
<dbReference type="STRING" id="1220924.W2RQV2"/>
<evidence type="ECO:0000256" key="1">
    <source>
        <dbReference type="ARBA" id="ARBA00004651"/>
    </source>
</evidence>
<comment type="similarity">
    <text evidence="2">Belongs to the major facilitator superfamily.</text>
</comment>
<dbReference type="RefSeq" id="XP_008719431.1">
    <property type="nucleotide sequence ID" value="XM_008721209.1"/>
</dbReference>
<reference evidence="9 10" key="1">
    <citation type="submission" date="2013-03" db="EMBL/GenBank/DDBJ databases">
        <title>The Genome Sequence of Phialophora europaea CBS 101466.</title>
        <authorList>
            <consortium name="The Broad Institute Genomics Platform"/>
            <person name="Cuomo C."/>
            <person name="de Hoog S."/>
            <person name="Gorbushina A."/>
            <person name="Walker B."/>
            <person name="Young S.K."/>
            <person name="Zeng Q."/>
            <person name="Gargeya S."/>
            <person name="Fitzgerald M."/>
            <person name="Haas B."/>
            <person name="Abouelleil A."/>
            <person name="Allen A.W."/>
            <person name="Alvarado L."/>
            <person name="Arachchi H.M."/>
            <person name="Berlin A.M."/>
            <person name="Chapman S.B."/>
            <person name="Gainer-Dewar J."/>
            <person name="Goldberg J."/>
            <person name="Griggs A."/>
            <person name="Gujja S."/>
            <person name="Hansen M."/>
            <person name="Howarth C."/>
            <person name="Imamovic A."/>
            <person name="Ireland A."/>
            <person name="Larimer J."/>
            <person name="McCowan C."/>
            <person name="Murphy C."/>
            <person name="Pearson M."/>
            <person name="Poon T.W."/>
            <person name="Priest M."/>
            <person name="Roberts A."/>
            <person name="Saif S."/>
            <person name="Shea T."/>
            <person name="Sisk P."/>
            <person name="Sykes S."/>
            <person name="Wortman J."/>
            <person name="Nusbaum C."/>
            <person name="Birren B."/>
        </authorList>
    </citation>
    <scope>NUCLEOTIDE SEQUENCE [LARGE SCALE GENOMIC DNA]</scope>
    <source>
        <strain evidence="9 10">CBS 101466</strain>
    </source>
</reference>
<dbReference type="GO" id="GO:0022857">
    <property type="term" value="F:transmembrane transporter activity"/>
    <property type="evidence" value="ECO:0007669"/>
    <property type="project" value="InterPro"/>
</dbReference>
<dbReference type="HOGENOM" id="CLU_008455_0_5_1"/>
<protein>
    <recommendedName>
        <fullName evidence="8">Major facilitator superfamily (MFS) profile domain-containing protein</fullName>
    </recommendedName>
</protein>
<evidence type="ECO:0000313" key="9">
    <source>
        <dbReference type="EMBL" id="ETN38842.1"/>
    </source>
</evidence>
<evidence type="ECO:0000256" key="4">
    <source>
        <dbReference type="ARBA" id="ARBA00022989"/>
    </source>
</evidence>
<dbReference type="SUPFAM" id="SSF103473">
    <property type="entry name" value="MFS general substrate transporter"/>
    <property type="match status" value="1"/>
</dbReference>
<dbReference type="AlphaFoldDB" id="W2RQV2"/>
<dbReference type="GO" id="GO:0005886">
    <property type="term" value="C:plasma membrane"/>
    <property type="evidence" value="ECO:0007669"/>
    <property type="project" value="UniProtKB-SubCell"/>
</dbReference>
<evidence type="ECO:0000259" key="8">
    <source>
        <dbReference type="PROSITE" id="PS50850"/>
    </source>
</evidence>
<sequence length="556" mass="60895">MASYGTDNESINSTTSNDEAIPVKSLEKHAPSRQAELDTDTDDIHYEYLNFTTELPPYALTSPYPDGPQPPNLKKYDNPFGWSRAHKNTILFLCTASTWCAAYSAGSYSIASEPMREKWGLSLVAFNTGVTCWAAGFGIAPMFLAPFSEINGRKPVFLASGFVLLAAQIGCAFADTFAGMLVARFFVGAAASTFSTIIGGVLSDIYHAEDRNTPMAVYSGGALAGTGFGPFLCGFIIDRASYRWVFYHQIASIGVLVIIMTLFFRETRGSVLLSRRAKVLNDYFAALENSGYLPPQNADNTTTTSPSSNPAKRLRYRCLADEQRATISRMIYLSLTTPFKLLSTEPVVFFFSMWAAFAWAVLYMTFAVIPVVFTARHNFDAQANGLVFLAIAIGAIVGALLSIYQERVARAYFPDLLQKPEGRLYFACLESALLPIGLFWFGWTSFSSVHWASPVIALGVAQVGIFSIYLAVFNYLADVYHRYASSALAGQSFCRNVGAAVFPLFTVQMFQGLGFPGAASLLGGVGALLTLVPWVLVFHGEKIRRRSRIAREIMGE</sequence>
<dbReference type="PROSITE" id="PS50850">
    <property type="entry name" value="MFS"/>
    <property type="match status" value="1"/>
</dbReference>
<organism evidence="9 10">
    <name type="scientific">Cyphellophora europaea (strain CBS 101466)</name>
    <name type="common">Phialophora europaea</name>
    <dbReference type="NCBI Taxonomy" id="1220924"/>
    <lineage>
        <taxon>Eukaryota</taxon>
        <taxon>Fungi</taxon>
        <taxon>Dikarya</taxon>
        <taxon>Ascomycota</taxon>
        <taxon>Pezizomycotina</taxon>
        <taxon>Eurotiomycetes</taxon>
        <taxon>Chaetothyriomycetidae</taxon>
        <taxon>Chaetothyriales</taxon>
        <taxon>Cyphellophoraceae</taxon>
        <taxon>Cyphellophora</taxon>
    </lineage>
</organism>
<dbReference type="InParanoid" id="W2RQV2"/>
<evidence type="ECO:0000256" key="6">
    <source>
        <dbReference type="SAM" id="MobiDB-lite"/>
    </source>
</evidence>
<keyword evidence="4 7" id="KW-1133">Transmembrane helix</keyword>
<feature type="transmembrane region" description="Helical" evidence="7">
    <location>
        <begin position="455"/>
        <end position="477"/>
    </location>
</feature>
<dbReference type="OrthoDB" id="6770063at2759"/>
<feature type="transmembrane region" description="Helical" evidence="7">
    <location>
        <begin position="156"/>
        <end position="174"/>
    </location>
</feature>
<evidence type="ECO:0000256" key="3">
    <source>
        <dbReference type="ARBA" id="ARBA00022692"/>
    </source>
</evidence>
<feature type="compositionally biased region" description="Polar residues" evidence="6">
    <location>
        <begin position="1"/>
        <end position="18"/>
    </location>
</feature>
<feature type="transmembrane region" description="Helical" evidence="7">
    <location>
        <begin position="347"/>
        <end position="373"/>
    </location>
</feature>
<feature type="transmembrane region" description="Helical" evidence="7">
    <location>
        <begin position="181"/>
        <end position="203"/>
    </location>
</feature>
<feature type="transmembrane region" description="Helical" evidence="7">
    <location>
        <begin position="215"/>
        <end position="237"/>
    </location>
</feature>
<gene>
    <name evidence="9" type="ORF">HMPREF1541_06883</name>
</gene>
<name>W2RQV2_CYPE1</name>
<feature type="transmembrane region" description="Helical" evidence="7">
    <location>
        <begin position="385"/>
        <end position="404"/>
    </location>
</feature>
<dbReference type="GeneID" id="19974222"/>
<proteinExistence type="inferred from homology"/>
<dbReference type="InterPro" id="IPR020846">
    <property type="entry name" value="MFS_dom"/>
</dbReference>
<evidence type="ECO:0000256" key="2">
    <source>
        <dbReference type="ARBA" id="ARBA00008335"/>
    </source>
</evidence>
<dbReference type="FunFam" id="1.20.1250.20:FF:000082">
    <property type="entry name" value="MFS multidrug transporter, putative"/>
    <property type="match status" value="1"/>
</dbReference>
<dbReference type="InterPro" id="IPR011701">
    <property type="entry name" value="MFS"/>
</dbReference>
<dbReference type="InterPro" id="IPR036259">
    <property type="entry name" value="MFS_trans_sf"/>
</dbReference>
<dbReference type="PANTHER" id="PTHR23502">
    <property type="entry name" value="MAJOR FACILITATOR SUPERFAMILY"/>
    <property type="match status" value="1"/>
</dbReference>
<keyword evidence="5 7" id="KW-0472">Membrane</keyword>
<feature type="transmembrane region" description="Helical" evidence="7">
    <location>
        <begin position="90"/>
        <end position="111"/>
    </location>
</feature>
<dbReference type="EMBL" id="KB822722">
    <property type="protein sequence ID" value="ETN38842.1"/>
    <property type="molecule type" value="Genomic_DNA"/>
</dbReference>
<keyword evidence="3 7" id="KW-0812">Transmembrane</keyword>
<comment type="subcellular location">
    <subcellularLocation>
        <location evidence="1">Cell membrane</location>
        <topology evidence="1">Multi-pass membrane protein</topology>
    </subcellularLocation>
</comment>
<feature type="domain" description="Major facilitator superfamily (MFS) profile" evidence="8">
    <location>
        <begin position="90"/>
        <end position="541"/>
    </location>
</feature>
<feature type="transmembrane region" description="Helical" evidence="7">
    <location>
        <begin position="123"/>
        <end position="144"/>
    </location>
</feature>
<accession>W2RQV2</accession>
<dbReference type="eggNOG" id="KOG0255">
    <property type="taxonomic scope" value="Eukaryota"/>
</dbReference>
<feature type="region of interest" description="Disordered" evidence="6">
    <location>
        <begin position="1"/>
        <end position="37"/>
    </location>
</feature>
<dbReference type="Pfam" id="PF07690">
    <property type="entry name" value="MFS_1"/>
    <property type="match status" value="1"/>
</dbReference>
<dbReference type="Gene3D" id="1.20.1250.20">
    <property type="entry name" value="MFS general substrate transporter like domains"/>
    <property type="match status" value="1"/>
</dbReference>
<evidence type="ECO:0000313" key="10">
    <source>
        <dbReference type="Proteomes" id="UP000030752"/>
    </source>
</evidence>
<feature type="transmembrane region" description="Helical" evidence="7">
    <location>
        <begin position="424"/>
        <end position="443"/>
    </location>
</feature>
<dbReference type="VEuPathDB" id="FungiDB:HMPREF1541_06883"/>
<dbReference type="PANTHER" id="PTHR23502:SF134">
    <property type="entry name" value="MAJOR FACILITATOR SUPERFAMILY (MFS) PROFILE DOMAIN-CONTAINING PROTEIN-RELATED"/>
    <property type="match status" value="1"/>
</dbReference>
<feature type="transmembrane region" description="Helical" evidence="7">
    <location>
        <begin position="244"/>
        <end position="264"/>
    </location>
</feature>